<accession>A0A149V5J1</accession>
<comment type="caution">
    <text evidence="1">The sequence shown here is derived from an EMBL/GenBank/DDBJ whole genome shotgun (WGS) entry which is preliminary data.</text>
</comment>
<gene>
    <name evidence="1" type="ORF">AD953_07315</name>
</gene>
<proteinExistence type="predicted"/>
<reference evidence="1 2" key="1">
    <citation type="submission" date="2015-06" db="EMBL/GenBank/DDBJ databases">
        <title>Improved classification and identification of acetic acid bacteria using matrix-assisted laser desorption/ionization time-of-flight mass spectrometry; Gluconobacter nephelii and Gluconobacter uchimurae are later heterotypic synonyms of Gluconobacter japonicus and Gluconobacter oxydans, respectively.</title>
        <authorList>
            <person name="Li L."/>
            <person name="Cleenwerck I."/>
            <person name="De Vuyst L."/>
            <person name="Vandamme P."/>
        </authorList>
    </citation>
    <scope>NUCLEOTIDE SEQUENCE [LARGE SCALE GENOMIC DNA]</scope>
    <source>
        <strain evidence="1 2">LMG 1604</strain>
    </source>
</reference>
<protein>
    <submittedName>
        <fullName evidence="1">Uncharacterized protein</fullName>
    </submittedName>
</protein>
<sequence length="60" mass="6915">MLHQDRASQGCYNKCGGSKKEKRCQIRQILNQLSENTWTCDTARKSSAYESRACFLIFLP</sequence>
<evidence type="ECO:0000313" key="2">
    <source>
        <dbReference type="Proteomes" id="UP000075538"/>
    </source>
</evidence>
<dbReference type="Proteomes" id="UP000075538">
    <property type="component" value="Unassembled WGS sequence"/>
</dbReference>
<name>A0A149V5J1_9PROT</name>
<organism evidence="1 2">
    <name type="scientific">Acetobacter malorum</name>
    <dbReference type="NCBI Taxonomy" id="178901"/>
    <lineage>
        <taxon>Bacteria</taxon>
        <taxon>Pseudomonadati</taxon>
        <taxon>Pseudomonadota</taxon>
        <taxon>Alphaproteobacteria</taxon>
        <taxon>Acetobacterales</taxon>
        <taxon>Acetobacteraceae</taxon>
        <taxon>Acetobacter</taxon>
    </lineage>
</organism>
<dbReference type="AlphaFoldDB" id="A0A149V5J1"/>
<dbReference type="EMBL" id="LHZZ01000525">
    <property type="protein sequence ID" value="KXV75478.1"/>
    <property type="molecule type" value="Genomic_DNA"/>
</dbReference>
<evidence type="ECO:0000313" key="1">
    <source>
        <dbReference type="EMBL" id="KXV75478.1"/>
    </source>
</evidence>